<evidence type="ECO:0000256" key="8">
    <source>
        <dbReference type="ARBA" id="ARBA00023136"/>
    </source>
</evidence>
<keyword evidence="3 9" id="KW-0728">SH3 domain</keyword>
<keyword evidence="6" id="KW-1133">Transmembrane helix</keyword>
<proteinExistence type="inferred from homology"/>
<keyword evidence="8" id="KW-0472">Membrane</keyword>
<name>A0A167XJ97_9AGAM</name>
<dbReference type="InterPro" id="IPR036028">
    <property type="entry name" value="SH3-like_dom_sf"/>
</dbReference>
<evidence type="ECO:0000256" key="3">
    <source>
        <dbReference type="ARBA" id="ARBA00022443"/>
    </source>
</evidence>
<dbReference type="InterPro" id="IPR001452">
    <property type="entry name" value="SH3_domain"/>
</dbReference>
<dbReference type="PROSITE" id="PS50002">
    <property type="entry name" value="SH3"/>
    <property type="match status" value="1"/>
</dbReference>
<gene>
    <name evidence="11" type="ORF">FIBSPDRAFT_875675</name>
</gene>
<dbReference type="InterPro" id="IPR035522">
    <property type="entry name" value="Sho1_SH3"/>
</dbReference>
<evidence type="ECO:0000313" key="11">
    <source>
        <dbReference type="EMBL" id="KZP07276.1"/>
    </source>
</evidence>
<dbReference type="GO" id="GO:0005886">
    <property type="term" value="C:plasma membrane"/>
    <property type="evidence" value="ECO:0007669"/>
    <property type="project" value="UniProtKB-SubCell"/>
</dbReference>
<dbReference type="Proteomes" id="UP000076532">
    <property type="component" value="Unassembled WGS sequence"/>
</dbReference>
<evidence type="ECO:0000313" key="12">
    <source>
        <dbReference type="Proteomes" id="UP000076532"/>
    </source>
</evidence>
<dbReference type="STRING" id="436010.A0A167XJ97"/>
<evidence type="ECO:0000256" key="7">
    <source>
        <dbReference type="ARBA" id="ARBA00023016"/>
    </source>
</evidence>
<dbReference type="SMART" id="SM00326">
    <property type="entry name" value="SH3"/>
    <property type="match status" value="1"/>
</dbReference>
<feature type="domain" description="SH3" evidence="10">
    <location>
        <begin position="10"/>
        <end position="69"/>
    </location>
</feature>
<evidence type="ECO:0000256" key="4">
    <source>
        <dbReference type="ARBA" id="ARBA00022475"/>
    </source>
</evidence>
<dbReference type="AlphaFoldDB" id="A0A167XJ97"/>
<dbReference type="OrthoDB" id="5983572at2759"/>
<dbReference type="Gene3D" id="2.30.30.40">
    <property type="entry name" value="SH3 Domains"/>
    <property type="match status" value="1"/>
</dbReference>
<keyword evidence="12" id="KW-1185">Reference proteome</keyword>
<evidence type="ECO:0000256" key="1">
    <source>
        <dbReference type="ARBA" id="ARBA00004651"/>
    </source>
</evidence>
<accession>A0A167XJ97</accession>
<evidence type="ECO:0000256" key="5">
    <source>
        <dbReference type="ARBA" id="ARBA00022692"/>
    </source>
</evidence>
<dbReference type="CDD" id="cd11855">
    <property type="entry name" value="SH3_Sho1p"/>
    <property type="match status" value="1"/>
</dbReference>
<dbReference type="SUPFAM" id="SSF50044">
    <property type="entry name" value="SH3-domain"/>
    <property type="match status" value="1"/>
</dbReference>
<evidence type="ECO:0000256" key="2">
    <source>
        <dbReference type="ARBA" id="ARBA00009739"/>
    </source>
</evidence>
<protein>
    <recommendedName>
        <fullName evidence="10">SH3 domain-containing protein</fullName>
    </recommendedName>
</protein>
<evidence type="ECO:0000256" key="6">
    <source>
        <dbReference type="ARBA" id="ARBA00022989"/>
    </source>
</evidence>
<dbReference type="EMBL" id="KV417756">
    <property type="protein sequence ID" value="KZP07276.1"/>
    <property type="molecule type" value="Genomic_DNA"/>
</dbReference>
<dbReference type="PANTHER" id="PTHR15735">
    <property type="entry name" value="FCH AND DOUBLE SH3 DOMAINS PROTEIN"/>
    <property type="match status" value="1"/>
</dbReference>
<dbReference type="GO" id="GO:0030833">
    <property type="term" value="P:regulation of actin filament polymerization"/>
    <property type="evidence" value="ECO:0007669"/>
    <property type="project" value="TreeGrafter"/>
</dbReference>
<comment type="similarity">
    <text evidence="2">Belongs to the SHO1 family.</text>
</comment>
<organism evidence="11 12">
    <name type="scientific">Athelia psychrophila</name>
    <dbReference type="NCBI Taxonomy" id="1759441"/>
    <lineage>
        <taxon>Eukaryota</taxon>
        <taxon>Fungi</taxon>
        <taxon>Dikarya</taxon>
        <taxon>Basidiomycota</taxon>
        <taxon>Agaricomycotina</taxon>
        <taxon>Agaricomycetes</taxon>
        <taxon>Agaricomycetidae</taxon>
        <taxon>Atheliales</taxon>
        <taxon>Atheliaceae</taxon>
        <taxon>Athelia</taxon>
    </lineage>
</organism>
<dbReference type="PANTHER" id="PTHR15735:SF20">
    <property type="entry name" value="HIGH OSMOLARITY SIGNALING PROTEIN SHO1"/>
    <property type="match status" value="1"/>
</dbReference>
<evidence type="ECO:0000256" key="9">
    <source>
        <dbReference type="PROSITE-ProRule" id="PRU00192"/>
    </source>
</evidence>
<keyword evidence="5" id="KW-0812">Transmembrane</keyword>
<reference evidence="11 12" key="1">
    <citation type="journal article" date="2016" name="Mol. Biol. Evol.">
        <title>Comparative Genomics of Early-Diverging Mushroom-Forming Fungi Provides Insights into the Origins of Lignocellulose Decay Capabilities.</title>
        <authorList>
            <person name="Nagy L.G."/>
            <person name="Riley R."/>
            <person name="Tritt A."/>
            <person name="Adam C."/>
            <person name="Daum C."/>
            <person name="Floudas D."/>
            <person name="Sun H."/>
            <person name="Yadav J.S."/>
            <person name="Pangilinan J."/>
            <person name="Larsson K.H."/>
            <person name="Matsuura K."/>
            <person name="Barry K."/>
            <person name="Labutti K."/>
            <person name="Kuo R."/>
            <person name="Ohm R.A."/>
            <person name="Bhattacharya S.S."/>
            <person name="Shirouzu T."/>
            <person name="Yoshinaga Y."/>
            <person name="Martin F.M."/>
            <person name="Grigoriev I.V."/>
            <person name="Hibbett D.S."/>
        </authorList>
    </citation>
    <scope>NUCLEOTIDE SEQUENCE [LARGE SCALE GENOMIC DNA]</scope>
    <source>
        <strain evidence="11 12">CBS 109695</strain>
    </source>
</reference>
<keyword evidence="4" id="KW-1003">Cell membrane</keyword>
<dbReference type="PRINTS" id="PR00452">
    <property type="entry name" value="SH3DOMAIN"/>
</dbReference>
<dbReference type="Pfam" id="PF00018">
    <property type="entry name" value="SH3_1"/>
    <property type="match status" value="1"/>
</dbReference>
<comment type="subcellular location">
    <subcellularLocation>
        <location evidence="1">Cell membrane</location>
        <topology evidence="1">Multi-pass membrane protein</topology>
    </subcellularLocation>
</comment>
<sequence>MGYSSASIQLDPCTAKALYSYTASPDDPHEISFIEGEVFDIIDKRENWWRTKKADGTIGIVPSNHFVTL</sequence>
<keyword evidence="7" id="KW-0346">Stress response</keyword>
<evidence type="ECO:0000259" key="10">
    <source>
        <dbReference type="PROSITE" id="PS50002"/>
    </source>
</evidence>